<gene>
    <name evidence="3" type="ORF">WK57_18225</name>
</gene>
<feature type="domain" description="Transposase IS66 C-terminal" evidence="2">
    <location>
        <begin position="287"/>
        <end position="323"/>
    </location>
</feature>
<dbReference type="AlphaFoldDB" id="A0AA40R9L8"/>
<protein>
    <submittedName>
        <fullName evidence="3">Transposase</fullName>
    </submittedName>
</protein>
<dbReference type="PANTHER" id="PTHR33678">
    <property type="entry name" value="BLL1576 PROTEIN"/>
    <property type="match status" value="1"/>
</dbReference>
<comment type="caution">
    <text evidence="3">The sequence shown here is derived from an EMBL/GenBank/DDBJ whole genome shotgun (WGS) entry which is preliminary data.</text>
</comment>
<dbReference type="InterPro" id="IPR004291">
    <property type="entry name" value="Transposase_IS66_central"/>
</dbReference>
<evidence type="ECO:0000313" key="3">
    <source>
        <dbReference type="EMBL" id="KWZ58421.1"/>
    </source>
</evidence>
<evidence type="ECO:0000259" key="2">
    <source>
        <dbReference type="Pfam" id="PF13817"/>
    </source>
</evidence>
<dbReference type="EMBL" id="LNJU01000003">
    <property type="protein sequence ID" value="KWZ58421.1"/>
    <property type="molecule type" value="Genomic_DNA"/>
</dbReference>
<name>A0AA40R9L8_9BURK</name>
<proteinExistence type="predicted"/>
<dbReference type="PANTHER" id="PTHR33678:SF1">
    <property type="entry name" value="BLL1576 PROTEIN"/>
    <property type="match status" value="1"/>
</dbReference>
<dbReference type="Proteomes" id="UP000070119">
    <property type="component" value="Unassembled WGS sequence"/>
</dbReference>
<evidence type="ECO:0000313" key="4">
    <source>
        <dbReference type="Proteomes" id="UP000070119"/>
    </source>
</evidence>
<evidence type="ECO:0000259" key="1">
    <source>
        <dbReference type="Pfam" id="PF03050"/>
    </source>
</evidence>
<dbReference type="Pfam" id="PF03050">
    <property type="entry name" value="DDE_Tnp_IS66"/>
    <property type="match status" value="1"/>
</dbReference>
<accession>A0AA40R9L8</accession>
<sequence>MSFIAGLLIDKLVYHLPLYRQHQRLAQCGIRVSRQWLTQIAQAAIALIEPIHDAQWQSILSSRVKRMDETPIKAGRDGPGKMRSAYFWPVMGEREEICFHYQPSRRQEHVEQLLGQTAATGSVLHTDGYKAYAWYAKKTGLAHAQCWAHSRRAFVKAEEIEPARVAEALEHIGALYRVEEDIRQKGLTGFGKRAWRQQYAKPAAQQFFVWVDRQFESQGLLPSSPLTKALAYVRERREGLLLYLDDPDVEIDTNSLERALRAIPMGKKNWMFCWTELGARQIGIAQSLLVTCKLHDIDPYDYLVDVLQRVGQHPASRVHELTPRIWKSLFAGNPLRSPLHQGV</sequence>
<dbReference type="InterPro" id="IPR039552">
    <property type="entry name" value="IS66_C"/>
</dbReference>
<feature type="domain" description="Transposase IS66 central" evidence="1">
    <location>
        <begin position="2"/>
        <end position="280"/>
    </location>
</feature>
<organism evidence="3 4">
    <name type="scientific">Burkholderia ubonensis</name>
    <dbReference type="NCBI Taxonomy" id="101571"/>
    <lineage>
        <taxon>Bacteria</taxon>
        <taxon>Pseudomonadati</taxon>
        <taxon>Pseudomonadota</taxon>
        <taxon>Betaproteobacteria</taxon>
        <taxon>Burkholderiales</taxon>
        <taxon>Burkholderiaceae</taxon>
        <taxon>Burkholderia</taxon>
        <taxon>Burkholderia cepacia complex</taxon>
    </lineage>
</organism>
<reference evidence="3 4" key="1">
    <citation type="submission" date="2015-11" db="EMBL/GenBank/DDBJ databases">
        <authorList>
            <person name="Sahl J."/>
            <person name="Wagner D."/>
            <person name="Keim P."/>
        </authorList>
    </citation>
    <scope>NUCLEOTIDE SEQUENCE [LARGE SCALE GENOMIC DNA]</scope>
    <source>
        <strain evidence="3 4">MSMB1157</strain>
    </source>
</reference>
<dbReference type="Pfam" id="PF13817">
    <property type="entry name" value="DDE_Tnp_IS66_C"/>
    <property type="match status" value="1"/>
</dbReference>
<dbReference type="InterPro" id="IPR052344">
    <property type="entry name" value="Transposase-related"/>
</dbReference>
<dbReference type="NCBIfam" id="NF033517">
    <property type="entry name" value="transpos_IS66"/>
    <property type="match status" value="1"/>
</dbReference>